<evidence type="ECO:0000313" key="2">
    <source>
        <dbReference type="EMBL" id="KIQ67458.1"/>
    </source>
</evidence>
<reference evidence="2 3" key="1">
    <citation type="submission" date="2013-01" db="EMBL/GenBank/DDBJ databases">
        <authorList>
            <person name="Fiebig A."/>
            <person name="Goeker M."/>
            <person name="Klenk H.-P.P."/>
        </authorList>
    </citation>
    <scope>NUCLEOTIDE SEQUENCE [LARGE SCALE GENOMIC DNA]</scope>
    <source>
        <strain evidence="2 3">DSM 24838</strain>
    </source>
</reference>
<dbReference type="SUPFAM" id="SSF51126">
    <property type="entry name" value="Pectin lyase-like"/>
    <property type="match status" value="1"/>
</dbReference>
<evidence type="ECO:0000313" key="3">
    <source>
        <dbReference type="Proteomes" id="UP000035100"/>
    </source>
</evidence>
<dbReference type="Gene3D" id="2.160.20.10">
    <property type="entry name" value="Single-stranded right-handed beta-helix, Pectin lyase-like"/>
    <property type="match status" value="1"/>
</dbReference>
<dbReference type="PATRIC" id="fig|1123501.6.peg.4012"/>
<proteinExistence type="predicted"/>
<evidence type="ECO:0000259" key="1">
    <source>
        <dbReference type="Pfam" id="PF12708"/>
    </source>
</evidence>
<dbReference type="eggNOG" id="COG5434">
    <property type="taxonomic scope" value="Bacteria"/>
</dbReference>
<dbReference type="EMBL" id="AONG01000022">
    <property type="protein sequence ID" value="KIQ67458.1"/>
    <property type="molecule type" value="Genomic_DNA"/>
</dbReference>
<gene>
    <name evidence="2" type="ORF">Wenmar_03881</name>
</gene>
<name>A0A0D0Q8K2_9RHOB</name>
<dbReference type="InterPro" id="IPR024535">
    <property type="entry name" value="RHGA/B-epi-like_pectate_lyase"/>
</dbReference>
<protein>
    <submittedName>
        <fullName evidence="2">Endopolygalacturonase</fullName>
    </submittedName>
</protein>
<dbReference type="STRING" id="1123501.Wenmar_03881"/>
<dbReference type="RefSeq" id="WP_018301679.1">
    <property type="nucleotide sequence ID" value="NZ_KB902278.1"/>
</dbReference>
<dbReference type="InterPro" id="IPR012334">
    <property type="entry name" value="Pectin_lyas_fold"/>
</dbReference>
<sequence>MNKAITDGLVLMPPPFAAGLGVWSSGDGTPGSDTYAGAGGGVYVPADQDFGGCMELVKTASVQKIRFMGDTPILPGCYLRITARVKAVAGALPQVRIAGWAGTSASAPLGGVGTAGPATQLTAYGEVVEVSAIVGTGTRGGVGMVWTGAVLGHLGLDFTGPNGGVLRVDDIVIEDITSVFLRDMLSQVDVRDYGARGDGTTNDAAAFNAADAAADGREVLVPAGTYYLNADVTMQNRVRFEGKVVVPDDRRFILQKDFHFESYLDAFGNEEQAFRKAFQALLNFSDHESLDLCGRRIGLSKPLDMQACDPSRTTYFTRRVIRNGQFQPIDGPDWTATSVQSQATYAASSPLTLTNVANIANIERGSRVHGNGVGREVYVREVNVGQQRITLSAPLYDAEGSQHFTFVRYRYLLDFSGYDDLGQFVIDSVDFQCNGKASALLLPRQGLIFHLKDCAINKPEHRGITSIGAGCQGMLIDRCNFQSNEQSLAVADRQTIALNTNANDLKIRDCRVMMFAHFAVIGGSGSVITGNHWFHGDETPNGVRKGGIIFTSSNIKTLVNGNYIDNNFIEWTNEHDATPALGTQFSFGGLTVTGNIFTANDVADWFRFFVIKPYGPNHYIHGLTVTSNVFRSINGYIDRVEGVDTTFASLDNNRMRNVTVAANVFHGVSQEMRNPVLVEHDQPTADRIWVVDTGTALPFGGWARTVESVVPAGRIANASGTSVYEQPWTDAPYGSAKRQVRVIFDTDVTGSVRTSIRMDNPN</sequence>
<keyword evidence="3" id="KW-1185">Reference proteome</keyword>
<dbReference type="AlphaFoldDB" id="A0A0D0Q8K2"/>
<dbReference type="Proteomes" id="UP000035100">
    <property type="component" value="Unassembled WGS sequence"/>
</dbReference>
<dbReference type="Pfam" id="PF12708">
    <property type="entry name" value="Pect-lyase_RHGA_epim"/>
    <property type="match status" value="1"/>
</dbReference>
<accession>A0A0D0Q8K2</accession>
<comment type="caution">
    <text evidence="2">The sequence shown here is derived from an EMBL/GenBank/DDBJ whole genome shotgun (WGS) entry which is preliminary data.</text>
</comment>
<feature type="domain" description="Rhamnogalacturonase A/B/Epimerase-like pectate lyase" evidence="1">
    <location>
        <begin position="188"/>
        <end position="242"/>
    </location>
</feature>
<organism evidence="2 3">
    <name type="scientific">Wenxinia marina DSM 24838</name>
    <dbReference type="NCBI Taxonomy" id="1123501"/>
    <lineage>
        <taxon>Bacteria</taxon>
        <taxon>Pseudomonadati</taxon>
        <taxon>Pseudomonadota</taxon>
        <taxon>Alphaproteobacteria</taxon>
        <taxon>Rhodobacterales</taxon>
        <taxon>Roseobacteraceae</taxon>
        <taxon>Wenxinia</taxon>
    </lineage>
</organism>
<dbReference type="InterPro" id="IPR011050">
    <property type="entry name" value="Pectin_lyase_fold/virulence"/>
</dbReference>
<dbReference type="OrthoDB" id="7749009at2"/>